<keyword evidence="4" id="KW-1185">Reference proteome</keyword>
<feature type="compositionally biased region" description="Polar residues" evidence="2">
    <location>
        <begin position="148"/>
        <end position="167"/>
    </location>
</feature>
<proteinExistence type="predicted"/>
<protein>
    <recommendedName>
        <fullName evidence="5">Spindle pole body-associated protein cut12 domain-containing protein</fullName>
    </recommendedName>
</protein>
<feature type="compositionally biased region" description="Polar residues" evidence="2">
    <location>
        <begin position="126"/>
        <end position="141"/>
    </location>
</feature>
<feature type="region of interest" description="Disordered" evidence="2">
    <location>
        <begin position="253"/>
        <end position="321"/>
    </location>
</feature>
<evidence type="ECO:0000256" key="1">
    <source>
        <dbReference type="SAM" id="Coils"/>
    </source>
</evidence>
<feature type="compositionally biased region" description="Polar residues" evidence="2">
    <location>
        <begin position="61"/>
        <end position="82"/>
    </location>
</feature>
<dbReference type="EMBL" id="JAACFV010000053">
    <property type="protein sequence ID" value="KAF7508464.1"/>
    <property type="molecule type" value="Genomic_DNA"/>
</dbReference>
<dbReference type="AlphaFoldDB" id="A0A8H7E2U2"/>
<accession>A0A8H7E2U2</accession>
<evidence type="ECO:0008006" key="5">
    <source>
        <dbReference type="Google" id="ProtNLM"/>
    </source>
</evidence>
<feature type="region of interest" description="Disordered" evidence="2">
    <location>
        <begin position="1"/>
        <end position="22"/>
    </location>
</feature>
<feature type="compositionally biased region" description="Polar residues" evidence="2">
    <location>
        <begin position="1"/>
        <end position="19"/>
    </location>
</feature>
<feature type="region of interest" description="Disordered" evidence="2">
    <location>
        <begin position="364"/>
        <end position="392"/>
    </location>
</feature>
<feature type="compositionally biased region" description="Basic and acidic residues" evidence="2">
    <location>
        <begin position="271"/>
        <end position="298"/>
    </location>
</feature>
<feature type="coiled-coil region" evidence="1">
    <location>
        <begin position="206"/>
        <end position="233"/>
    </location>
</feature>
<dbReference type="OrthoDB" id="5383703at2759"/>
<feature type="compositionally biased region" description="Polar residues" evidence="2">
    <location>
        <begin position="300"/>
        <end position="320"/>
    </location>
</feature>
<name>A0A8H7E2U2_9EURO</name>
<dbReference type="Proteomes" id="UP000606974">
    <property type="component" value="Unassembled WGS sequence"/>
</dbReference>
<evidence type="ECO:0000313" key="4">
    <source>
        <dbReference type="Proteomes" id="UP000606974"/>
    </source>
</evidence>
<evidence type="ECO:0000313" key="3">
    <source>
        <dbReference type="EMBL" id="KAF7508464.1"/>
    </source>
</evidence>
<feature type="region of interest" description="Disordered" evidence="2">
    <location>
        <begin position="126"/>
        <end position="168"/>
    </location>
</feature>
<gene>
    <name evidence="3" type="ORF">GJ744_009177</name>
</gene>
<keyword evidence="1" id="KW-0175">Coiled coil</keyword>
<feature type="region of interest" description="Disordered" evidence="2">
    <location>
        <begin position="41"/>
        <end position="109"/>
    </location>
</feature>
<comment type="caution">
    <text evidence="3">The sequence shown here is derived from an EMBL/GenBank/DDBJ whole genome shotgun (WGS) entry which is preliminary data.</text>
</comment>
<reference evidence="3" key="1">
    <citation type="submission" date="2020-02" db="EMBL/GenBank/DDBJ databases">
        <authorList>
            <person name="Palmer J.M."/>
        </authorList>
    </citation>
    <scope>NUCLEOTIDE SEQUENCE</scope>
    <source>
        <strain evidence="3">EPUS1.4</strain>
        <tissue evidence="3">Thallus</tissue>
    </source>
</reference>
<organism evidence="3 4">
    <name type="scientific">Endocarpon pusillum</name>
    <dbReference type="NCBI Taxonomy" id="364733"/>
    <lineage>
        <taxon>Eukaryota</taxon>
        <taxon>Fungi</taxon>
        <taxon>Dikarya</taxon>
        <taxon>Ascomycota</taxon>
        <taxon>Pezizomycotina</taxon>
        <taxon>Eurotiomycetes</taxon>
        <taxon>Chaetothyriomycetidae</taxon>
        <taxon>Verrucariales</taxon>
        <taxon>Verrucariaceae</taxon>
        <taxon>Endocarpon</taxon>
    </lineage>
</organism>
<sequence length="392" mass="44468">MLDWLSNDQRASYAESSQILDAPETPAPLFAYRALKSVLFGSYDDEDGNDNEKENIPLETRPSQVSVNSQRSPLKPKSSTPQRPTPRRMLSPAKSILRNPGIPTPRRQNVSVKFKDVKQTLMNVSTVTEGQVSENKGNSQPPAIIPPESTQPTEQAAQLTKRPQSPNAEAELEMYYNVREIDAYIAITEREMKKLVRYGQRMREYARLSQKENATLKRELEIVRRENEMLRCREGRPIKQEKAGKTRESNVLFDISPPKHMPKAASQSSPEHGRERAHKTLEDQAQHQLHRETAEKKPRNQSSITVTNTKTKTDCVSPQPNFAAPIQRVSNVNSYPADNTRMASKIQLPPDRLAAAKARLRMKSEERKKALSMNDPVQKEDHGSSLVDWQDL</sequence>
<evidence type="ECO:0000256" key="2">
    <source>
        <dbReference type="SAM" id="MobiDB-lite"/>
    </source>
</evidence>